<dbReference type="Pfam" id="PF07729">
    <property type="entry name" value="FCD"/>
    <property type="match status" value="1"/>
</dbReference>
<protein>
    <submittedName>
        <fullName evidence="5">GntR family transcriptional regulator</fullName>
    </submittedName>
</protein>
<dbReference type="InterPro" id="IPR008920">
    <property type="entry name" value="TF_FadR/GntR_C"/>
</dbReference>
<organism evidence="5 6">
    <name type="scientific">Nocardia jiangsuensis</name>
    <dbReference type="NCBI Taxonomy" id="1691563"/>
    <lineage>
        <taxon>Bacteria</taxon>
        <taxon>Bacillati</taxon>
        <taxon>Actinomycetota</taxon>
        <taxon>Actinomycetes</taxon>
        <taxon>Mycobacteriales</taxon>
        <taxon>Nocardiaceae</taxon>
        <taxon>Nocardia</taxon>
    </lineage>
</organism>
<keyword evidence="1" id="KW-0805">Transcription regulation</keyword>
<reference evidence="6" key="1">
    <citation type="journal article" date="2019" name="Int. J. Syst. Evol. Microbiol.">
        <title>The Global Catalogue of Microorganisms (GCM) 10K type strain sequencing project: providing services to taxonomists for standard genome sequencing and annotation.</title>
        <authorList>
            <consortium name="The Broad Institute Genomics Platform"/>
            <consortium name="The Broad Institute Genome Sequencing Center for Infectious Disease"/>
            <person name="Wu L."/>
            <person name="Ma J."/>
        </authorList>
    </citation>
    <scope>NUCLEOTIDE SEQUENCE [LARGE SCALE GENOMIC DNA]</scope>
    <source>
        <strain evidence="6">CGMCC 4.7330</strain>
    </source>
</reference>
<dbReference type="SMART" id="SM00895">
    <property type="entry name" value="FCD"/>
    <property type="match status" value="1"/>
</dbReference>
<dbReference type="EMBL" id="JBHSAX010000005">
    <property type="protein sequence ID" value="MFC3961455.1"/>
    <property type="molecule type" value="Genomic_DNA"/>
</dbReference>
<comment type="caution">
    <text evidence="5">The sequence shown here is derived from an EMBL/GenBank/DDBJ whole genome shotgun (WGS) entry which is preliminary data.</text>
</comment>
<proteinExistence type="predicted"/>
<dbReference type="Proteomes" id="UP001595696">
    <property type="component" value="Unassembled WGS sequence"/>
</dbReference>
<dbReference type="InterPro" id="IPR000524">
    <property type="entry name" value="Tscrpt_reg_HTH_GntR"/>
</dbReference>
<dbReference type="InterPro" id="IPR036388">
    <property type="entry name" value="WH-like_DNA-bd_sf"/>
</dbReference>
<dbReference type="Gene3D" id="1.20.120.530">
    <property type="entry name" value="GntR ligand-binding domain-like"/>
    <property type="match status" value="1"/>
</dbReference>
<dbReference type="RefSeq" id="WP_378611209.1">
    <property type="nucleotide sequence ID" value="NZ_JBHSAX010000005.1"/>
</dbReference>
<feature type="domain" description="HTH gntR-type" evidence="4">
    <location>
        <begin position="11"/>
        <end position="78"/>
    </location>
</feature>
<keyword evidence="6" id="KW-1185">Reference proteome</keyword>
<dbReference type="PANTHER" id="PTHR43537:SF24">
    <property type="entry name" value="GLUCONATE OPERON TRANSCRIPTIONAL REPRESSOR"/>
    <property type="match status" value="1"/>
</dbReference>
<name>A0ABV8DN16_9NOCA</name>
<dbReference type="InterPro" id="IPR036390">
    <property type="entry name" value="WH_DNA-bd_sf"/>
</dbReference>
<evidence type="ECO:0000256" key="3">
    <source>
        <dbReference type="ARBA" id="ARBA00023163"/>
    </source>
</evidence>
<accession>A0ABV8DN16</accession>
<sequence>MAPTGVTNVFSSKGDVAYAEVRRLILTGELTAGSRVPQYELAERLSMSITPLREAIRRLSSEGLVTVESHRDVRVAAMSAEEARQLFEVRLSLDPTAAELAALRRSDRDILVMREALDRLLPVTRQWGEEGLLAHRNFHRALYLASHNDVLIRLLDDVWDKSDRYRRMGLELPPGDEPRTRDLNEHHRLFDLVVAGDGPAAAALMRSHITESLTAAAIRALQDRENSADTAAEPA</sequence>
<dbReference type="CDD" id="cd07377">
    <property type="entry name" value="WHTH_GntR"/>
    <property type="match status" value="1"/>
</dbReference>
<dbReference type="SMART" id="SM00345">
    <property type="entry name" value="HTH_GNTR"/>
    <property type="match status" value="1"/>
</dbReference>
<dbReference type="Gene3D" id="1.10.10.10">
    <property type="entry name" value="Winged helix-like DNA-binding domain superfamily/Winged helix DNA-binding domain"/>
    <property type="match status" value="1"/>
</dbReference>
<dbReference type="SUPFAM" id="SSF48008">
    <property type="entry name" value="GntR ligand-binding domain-like"/>
    <property type="match status" value="1"/>
</dbReference>
<dbReference type="PROSITE" id="PS50949">
    <property type="entry name" value="HTH_GNTR"/>
    <property type="match status" value="1"/>
</dbReference>
<dbReference type="SUPFAM" id="SSF46785">
    <property type="entry name" value="Winged helix' DNA-binding domain"/>
    <property type="match status" value="1"/>
</dbReference>
<evidence type="ECO:0000313" key="5">
    <source>
        <dbReference type="EMBL" id="MFC3961455.1"/>
    </source>
</evidence>
<keyword evidence="2" id="KW-0238">DNA-binding</keyword>
<dbReference type="PANTHER" id="PTHR43537">
    <property type="entry name" value="TRANSCRIPTIONAL REGULATOR, GNTR FAMILY"/>
    <property type="match status" value="1"/>
</dbReference>
<evidence type="ECO:0000256" key="1">
    <source>
        <dbReference type="ARBA" id="ARBA00023015"/>
    </source>
</evidence>
<dbReference type="Pfam" id="PF00392">
    <property type="entry name" value="GntR"/>
    <property type="match status" value="1"/>
</dbReference>
<evidence type="ECO:0000313" key="6">
    <source>
        <dbReference type="Proteomes" id="UP001595696"/>
    </source>
</evidence>
<evidence type="ECO:0000259" key="4">
    <source>
        <dbReference type="PROSITE" id="PS50949"/>
    </source>
</evidence>
<evidence type="ECO:0000256" key="2">
    <source>
        <dbReference type="ARBA" id="ARBA00023125"/>
    </source>
</evidence>
<gene>
    <name evidence="5" type="ORF">ACFO0B_05565</name>
</gene>
<keyword evidence="3" id="KW-0804">Transcription</keyword>
<dbReference type="InterPro" id="IPR011711">
    <property type="entry name" value="GntR_C"/>
</dbReference>